<accession>A0A6C0EAF6</accession>
<evidence type="ECO:0000256" key="1">
    <source>
        <dbReference type="SAM" id="MobiDB-lite"/>
    </source>
</evidence>
<proteinExistence type="predicted"/>
<protein>
    <submittedName>
        <fullName evidence="2">Uncharacterized protein</fullName>
    </submittedName>
</protein>
<dbReference type="EMBL" id="MN739766">
    <property type="protein sequence ID" value="QHT25373.1"/>
    <property type="molecule type" value="Genomic_DNA"/>
</dbReference>
<dbReference type="AlphaFoldDB" id="A0A6C0EAF6"/>
<evidence type="ECO:0000313" key="2">
    <source>
        <dbReference type="EMBL" id="QHT25373.1"/>
    </source>
</evidence>
<feature type="region of interest" description="Disordered" evidence="1">
    <location>
        <begin position="193"/>
        <end position="219"/>
    </location>
</feature>
<reference evidence="2" key="1">
    <citation type="journal article" date="2020" name="Nature">
        <title>Giant virus diversity and host interactions through global metagenomics.</title>
        <authorList>
            <person name="Schulz F."/>
            <person name="Roux S."/>
            <person name="Paez-Espino D."/>
            <person name="Jungbluth S."/>
            <person name="Walsh D.A."/>
            <person name="Denef V.J."/>
            <person name="McMahon K.D."/>
            <person name="Konstantinidis K.T."/>
            <person name="Eloe-Fadrosh E.A."/>
            <person name="Kyrpides N.C."/>
            <person name="Woyke T."/>
        </authorList>
    </citation>
    <scope>NUCLEOTIDE SEQUENCE</scope>
    <source>
        <strain evidence="2">GVMAG-M-3300023179-152</strain>
    </source>
</reference>
<sequence>MNNNNDNKKPSILEPSILEPSILDFKREFPHEEIDNTIKFFKKNYSMTLDYIEDEEDLKEYNNIENNTLNDVINYYLFVTPDNGELKCEIVIILKKTYSSRYVKNIEYIVLFENNISLNEIKKFNSPVEYEKKTLITDVFKNSSISKIKMYRIKNYETITYLPKNIVQLDKIVVDVNEKNGCIGQNCTVMGGKKSKRKLARKSMRKSKKKSKKSKKSKK</sequence>
<name>A0A6C0EAF6_9ZZZZ</name>
<organism evidence="2">
    <name type="scientific">viral metagenome</name>
    <dbReference type="NCBI Taxonomy" id="1070528"/>
    <lineage>
        <taxon>unclassified sequences</taxon>
        <taxon>metagenomes</taxon>
        <taxon>organismal metagenomes</taxon>
    </lineage>
</organism>